<gene>
    <name evidence="4" type="ordered locus">AM1_2171</name>
</gene>
<proteinExistence type="predicted"/>
<organism evidence="4 5">
    <name type="scientific">Acaryochloris marina (strain MBIC 11017)</name>
    <dbReference type="NCBI Taxonomy" id="329726"/>
    <lineage>
        <taxon>Bacteria</taxon>
        <taxon>Bacillati</taxon>
        <taxon>Cyanobacteriota</taxon>
        <taxon>Cyanophyceae</taxon>
        <taxon>Acaryochloridales</taxon>
        <taxon>Acaryochloridaceae</taxon>
        <taxon>Acaryochloris</taxon>
    </lineage>
</organism>
<keyword evidence="1 2" id="KW-0238">DNA-binding</keyword>
<dbReference type="CDD" id="cd04496">
    <property type="entry name" value="SSB_OBF"/>
    <property type="match status" value="1"/>
</dbReference>
<dbReference type="PROSITE" id="PS50935">
    <property type="entry name" value="SSB"/>
    <property type="match status" value="1"/>
</dbReference>
<reference evidence="4 5" key="1">
    <citation type="journal article" date="2008" name="Proc. Natl. Acad. Sci. U.S.A.">
        <title>Niche adaptation and genome expansion in the chlorophyll d-producing cyanobacterium Acaryochloris marina.</title>
        <authorList>
            <person name="Swingley W.D."/>
            <person name="Chen M."/>
            <person name="Cheung P.C."/>
            <person name="Conrad A.L."/>
            <person name="Dejesa L.C."/>
            <person name="Hao J."/>
            <person name="Honchak B.M."/>
            <person name="Karbach L.E."/>
            <person name="Kurdoglu A."/>
            <person name="Lahiri S."/>
            <person name="Mastrian S.D."/>
            <person name="Miyashita H."/>
            <person name="Page L."/>
            <person name="Ramakrishna P."/>
            <person name="Satoh S."/>
            <person name="Sattley W.M."/>
            <person name="Shimada Y."/>
            <person name="Taylor H.L."/>
            <person name="Tomo T."/>
            <person name="Tsuchiya T."/>
            <person name="Wang Z.T."/>
            <person name="Raymond J."/>
            <person name="Mimuro M."/>
            <person name="Blankenship R.E."/>
            <person name="Touchman J.W."/>
        </authorList>
    </citation>
    <scope>NUCLEOTIDE SEQUENCE [LARGE SCALE GENOMIC DNA]</scope>
    <source>
        <strain evidence="5">MBIC 11017</strain>
    </source>
</reference>
<feature type="region of interest" description="Disordered" evidence="3">
    <location>
        <begin position="104"/>
        <end position="147"/>
    </location>
</feature>
<dbReference type="InterPro" id="IPR000424">
    <property type="entry name" value="Primosome_PriB/ssb"/>
</dbReference>
<dbReference type="OrthoDB" id="513679at2"/>
<dbReference type="SUPFAM" id="SSF50249">
    <property type="entry name" value="Nucleic acid-binding proteins"/>
    <property type="match status" value="1"/>
</dbReference>
<dbReference type="EMBL" id="CP000828">
    <property type="protein sequence ID" value="ABW27185.1"/>
    <property type="molecule type" value="Genomic_DNA"/>
</dbReference>
<dbReference type="Proteomes" id="UP000000268">
    <property type="component" value="Chromosome"/>
</dbReference>
<accession>B0BZX5</accession>
<evidence type="ECO:0000256" key="3">
    <source>
        <dbReference type="SAM" id="MobiDB-lite"/>
    </source>
</evidence>
<dbReference type="InterPro" id="IPR012340">
    <property type="entry name" value="NA-bd_OB-fold"/>
</dbReference>
<sequence>MNTCVLMAEITKAPQLRYTQDGQTAISEMWVQFPALRSGDPMSTIKVTGWGNLAQQIQEQFQEGDQVIIEGRLGMNTIDRPEGFKEKQAELTASRIHTTDMSISASAAPAAAPARPAAPAAATPAAIPAPPAPAPAEAEPNYDDIPF</sequence>
<evidence type="ECO:0000256" key="2">
    <source>
        <dbReference type="PROSITE-ProRule" id="PRU00252"/>
    </source>
</evidence>
<evidence type="ECO:0000256" key="1">
    <source>
        <dbReference type="ARBA" id="ARBA00023125"/>
    </source>
</evidence>
<dbReference type="STRING" id="329726.AM1_2171"/>
<feature type="compositionally biased region" description="Low complexity" evidence="3">
    <location>
        <begin position="105"/>
        <end position="126"/>
    </location>
</feature>
<dbReference type="RefSeq" id="WP_012162663.1">
    <property type="nucleotide sequence ID" value="NC_009925.1"/>
</dbReference>
<dbReference type="Gene3D" id="2.40.50.140">
    <property type="entry name" value="Nucleic acid-binding proteins"/>
    <property type="match status" value="1"/>
</dbReference>
<dbReference type="GO" id="GO:0003697">
    <property type="term" value="F:single-stranded DNA binding"/>
    <property type="evidence" value="ECO:0007669"/>
    <property type="project" value="InterPro"/>
</dbReference>
<name>B0BZX5_ACAM1</name>
<dbReference type="eggNOG" id="COG0629">
    <property type="taxonomic scope" value="Bacteria"/>
</dbReference>
<evidence type="ECO:0000313" key="5">
    <source>
        <dbReference type="Proteomes" id="UP000000268"/>
    </source>
</evidence>
<keyword evidence="5" id="KW-1185">Reference proteome</keyword>
<dbReference type="AlphaFoldDB" id="B0BZX5"/>
<protein>
    <submittedName>
        <fullName evidence="4">Single-stranded DNA binding protein</fullName>
    </submittedName>
</protein>
<dbReference type="HOGENOM" id="CLU_109737_1_0_3"/>
<dbReference type="KEGG" id="amr:AM1_2171"/>
<dbReference type="Pfam" id="PF00436">
    <property type="entry name" value="SSB"/>
    <property type="match status" value="1"/>
</dbReference>
<evidence type="ECO:0000313" key="4">
    <source>
        <dbReference type="EMBL" id="ABW27185.1"/>
    </source>
</evidence>